<gene>
    <name evidence="1" type="ORF">T4C_9077</name>
</gene>
<reference evidence="1 2" key="1">
    <citation type="submission" date="2015-01" db="EMBL/GenBank/DDBJ databases">
        <title>Evolution of Trichinella species and genotypes.</title>
        <authorList>
            <person name="Korhonen P.K."/>
            <person name="Edoardo P."/>
            <person name="Giuseppe L.R."/>
            <person name="Gasser R.B."/>
        </authorList>
    </citation>
    <scope>NUCLEOTIDE SEQUENCE [LARGE SCALE GENOMIC DNA]</scope>
    <source>
        <strain evidence="1">ISS176</strain>
    </source>
</reference>
<feature type="non-terminal residue" evidence="1">
    <location>
        <position position="151"/>
    </location>
</feature>
<evidence type="ECO:0000313" key="2">
    <source>
        <dbReference type="Proteomes" id="UP000054826"/>
    </source>
</evidence>
<dbReference type="EMBL" id="JYDV01000713">
    <property type="protein sequence ID" value="KRZ05123.1"/>
    <property type="molecule type" value="Genomic_DNA"/>
</dbReference>
<organism evidence="1 2">
    <name type="scientific">Trichinella pseudospiralis</name>
    <name type="common">Parasitic roundworm</name>
    <dbReference type="NCBI Taxonomy" id="6337"/>
    <lineage>
        <taxon>Eukaryota</taxon>
        <taxon>Metazoa</taxon>
        <taxon>Ecdysozoa</taxon>
        <taxon>Nematoda</taxon>
        <taxon>Enoplea</taxon>
        <taxon>Dorylaimia</taxon>
        <taxon>Trichinellida</taxon>
        <taxon>Trichinellidae</taxon>
        <taxon>Trichinella</taxon>
    </lineage>
</organism>
<feature type="non-terminal residue" evidence="1">
    <location>
        <position position="1"/>
    </location>
</feature>
<comment type="caution">
    <text evidence="1">The sequence shown here is derived from an EMBL/GenBank/DDBJ whole genome shotgun (WGS) entry which is preliminary data.</text>
</comment>
<accession>A0A0V1H3Z9</accession>
<evidence type="ECO:0000313" key="1">
    <source>
        <dbReference type="EMBL" id="KRZ05123.1"/>
    </source>
</evidence>
<protein>
    <submittedName>
        <fullName evidence="1">Uncharacterized protein</fullName>
    </submittedName>
</protein>
<name>A0A0V1H3Z9_TRIPS</name>
<dbReference type="AlphaFoldDB" id="A0A0V1H3Z9"/>
<dbReference type="Proteomes" id="UP000054826">
    <property type="component" value="Unassembled WGS sequence"/>
</dbReference>
<proteinExistence type="predicted"/>
<sequence length="151" mass="17129">LPLSQCAIRWVRGGKRIAGTVSERKCSEMIGQAAADRSKCWVIRRLQHEPRTNSLNEGGSVAERVREKSCQCRSEHGKIVCEWKKCSSADNGRMALITCKMGGKPPLYIRNCEECSEGENRSGAERVKGRGQYWVERDKIVRNLLEGTRYR</sequence>